<sequence>MFTRRNVEKQEEDYRYIWETIIAAKEKVPVFLLKHGLWQYKSSLTEFEKDDVEDLLDAEIKTGERIANIPHRMKSIISSADEAARTSNRFLGACRDSVNRARALEAETRAAARQARQGQITTDHSTAATAATAATTVTAGAGAILFGAAVLATGGLAAVAGAAVVVAGAGAVGTGLEMGMGVLLTAATDLVSSLAISSDAFKNKLGNLEDQQRNMGEKARELERLWLNENHTCVTMMESDNAAAKHKLVVLPSYVQSVTH</sequence>
<dbReference type="AlphaFoldDB" id="A0A8J9VTP5"/>
<organism evidence="2 3">
    <name type="scientific">Branchiostoma lanceolatum</name>
    <name type="common">Common lancelet</name>
    <name type="synonym">Amphioxus lanceolatum</name>
    <dbReference type="NCBI Taxonomy" id="7740"/>
    <lineage>
        <taxon>Eukaryota</taxon>
        <taxon>Metazoa</taxon>
        <taxon>Chordata</taxon>
        <taxon>Cephalochordata</taxon>
        <taxon>Leptocardii</taxon>
        <taxon>Amphioxiformes</taxon>
        <taxon>Branchiostomatidae</taxon>
        <taxon>Branchiostoma</taxon>
    </lineage>
</organism>
<keyword evidence="3" id="KW-1185">Reference proteome</keyword>
<evidence type="ECO:0000313" key="2">
    <source>
        <dbReference type="EMBL" id="CAH1229973.1"/>
    </source>
</evidence>
<reference evidence="2" key="1">
    <citation type="submission" date="2022-01" db="EMBL/GenBank/DDBJ databases">
        <authorList>
            <person name="Braso-Vives M."/>
        </authorList>
    </citation>
    <scope>NUCLEOTIDE SEQUENCE</scope>
</reference>
<keyword evidence="1" id="KW-0472">Membrane</keyword>
<name>A0A8J9VTP5_BRALA</name>
<dbReference type="EMBL" id="OV696686">
    <property type="protein sequence ID" value="CAH1229973.1"/>
    <property type="molecule type" value="Genomic_DNA"/>
</dbReference>
<keyword evidence="1" id="KW-1133">Transmembrane helix</keyword>
<gene>
    <name evidence="2" type="primary">Hypp269</name>
    <name evidence="2" type="ORF">BLAG_LOCUS947</name>
</gene>
<protein>
    <submittedName>
        <fullName evidence="2">Hypp269 protein</fullName>
    </submittedName>
</protein>
<evidence type="ECO:0000256" key="1">
    <source>
        <dbReference type="SAM" id="Phobius"/>
    </source>
</evidence>
<proteinExistence type="predicted"/>
<feature type="transmembrane region" description="Helical" evidence="1">
    <location>
        <begin position="178"/>
        <end position="196"/>
    </location>
</feature>
<accession>A0A8J9VTP5</accession>
<evidence type="ECO:0000313" key="3">
    <source>
        <dbReference type="Proteomes" id="UP000838412"/>
    </source>
</evidence>
<keyword evidence="1" id="KW-0812">Transmembrane</keyword>
<dbReference type="Proteomes" id="UP000838412">
    <property type="component" value="Chromosome 1"/>
</dbReference>
<feature type="transmembrane region" description="Helical" evidence="1">
    <location>
        <begin position="144"/>
        <end position="172"/>
    </location>
</feature>